<dbReference type="Gene3D" id="1.20.1250.20">
    <property type="entry name" value="MFS general substrate transporter like domains"/>
    <property type="match status" value="1"/>
</dbReference>
<feature type="transmembrane region" description="Helical" evidence="1">
    <location>
        <begin position="40"/>
        <end position="61"/>
    </location>
</feature>
<feature type="transmembrane region" description="Helical" evidence="1">
    <location>
        <begin position="208"/>
        <end position="226"/>
    </location>
</feature>
<evidence type="ECO:0000313" key="2">
    <source>
        <dbReference type="EMBL" id="KAK2144406.1"/>
    </source>
</evidence>
<evidence type="ECO:0000256" key="1">
    <source>
        <dbReference type="SAM" id="Phobius"/>
    </source>
</evidence>
<feature type="transmembrane region" description="Helical" evidence="1">
    <location>
        <begin position="111"/>
        <end position="130"/>
    </location>
</feature>
<feature type="transmembrane region" description="Helical" evidence="1">
    <location>
        <begin position="302"/>
        <end position="323"/>
    </location>
</feature>
<proteinExistence type="predicted"/>
<dbReference type="InterPro" id="IPR040035">
    <property type="entry name" value="TMEM180"/>
</dbReference>
<dbReference type="PANTHER" id="PTHR28658">
    <property type="entry name" value="TRANSMEMBRANE PROTEIN 180"/>
    <property type="match status" value="1"/>
</dbReference>
<feature type="transmembrane region" description="Helical" evidence="1">
    <location>
        <begin position="458"/>
        <end position="484"/>
    </location>
</feature>
<dbReference type="EMBL" id="JAODUP010000759">
    <property type="protein sequence ID" value="KAK2144406.1"/>
    <property type="molecule type" value="Genomic_DNA"/>
</dbReference>
<dbReference type="AlphaFoldDB" id="A0AAD9J0G4"/>
<dbReference type="Pfam" id="PF13347">
    <property type="entry name" value="MFS_2"/>
    <property type="match status" value="1"/>
</dbReference>
<feature type="transmembrane region" description="Helical" evidence="1">
    <location>
        <begin position="136"/>
        <end position="167"/>
    </location>
</feature>
<reference evidence="2" key="1">
    <citation type="journal article" date="2023" name="Mol. Biol. Evol.">
        <title>Third-Generation Sequencing Reveals the Adaptive Role of the Epigenome in Three Deep-Sea Polychaetes.</title>
        <authorList>
            <person name="Perez M."/>
            <person name="Aroh O."/>
            <person name="Sun Y."/>
            <person name="Lan Y."/>
            <person name="Juniper S.K."/>
            <person name="Young C.R."/>
            <person name="Angers B."/>
            <person name="Qian P.Y."/>
        </authorList>
    </citation>
    <scope>NUCLEOTIDE SEQUENCE</scope>
    <source>
        <strain evidence="2">P08H-3</strain>
    </source>
</reference>
<sequence length="500" mass="57115">MEHSSQVPLKQEEQRDSKASLLQPTSLYLSTKKFLKSKPVIFASTCFGSALMHSVFQFYYVKVYIDYYHIPEGWFNWMQTVYMIWNAINDPLLGYCQDHSHFSVVRSRRHTIYYGAPIWALTFLLPWFPWTSHSGLGWLCGLHLVISLCAYDTLYTHVLLANGCVLAEMADNPKDRIQFYQYGTIASLIGSSSVLFCETLSNHLSNFLAFQLCCVVIAFMACAAVMHTGRYAVTKYDVDSPVKETKKAEHLLTSERSTEFSLVQLTIQIFSQKNFFWFVQINFFNELHVNFVASMSRIISEVLVSSSVSLAVWDLYCGAIMILPRLMQVLLFPVLSRFGYYNIYRVIFILVTVSALLMYLIGDGHPWLFMTFTLMDSVLSGGKSSLAGLPLSDIIDEDYLTNKRRHPVSSMVFGTNALITKPAISLAPMLTVSILNSYGYQQYQASVISARALDRLKYSMFTLSCMLPLCIGIIQYFLMSQYTIRKTHMKRKQRDDIVCV</sequence>
<accession>A0AAD9J0G4</accession>
<dbReference type="Proteomes" id="UP001208570">
    <property type="component" value="Unassembled WGS sequence"/>
</dbReference>
<organism evidence="2 3">
    <name type="scientific">Paralvinella palmiformis</name>
    <dbReference type="NCBI Taxonomy" id="53620"/>
    <lineage>
        <taxon>Eukaryota</taxon>
        <taxon>Metazoa</taxon>
        <taxon>Spiralia</taxon>
        <taxon>Lophotrochozoa</taxon>
        <taxon>Annelida</taxon>
        <taxon>Polychaeta</taxon>
        <taxon>Sedentaria</taxon>
        <taxon>Canalipalpata</taxon>
        <taxon>Terebellida</taxon>
        <taxon>Terebelliformia</taxon>
        <taxon>Alvinellidae</taxon>
        <taxon>Paralvinella</taxon>
    </lineage>
</organism>
<dbReference type="PANTHER" id="PTHR28658:SF1">
    <property type="entry name" value="MAJOR FACILITATOR SUPERFAMILY DOMAIN CONTAINING 13B"/>
    <property type="match status" value="1"/>
</dbReference>
<feature type="transmembrane region" description="Helical" evidence="1">
    <location>
        <begin position="413"/>
        <end position="438"/>
    </location>
</feature>
<name>A0AAD9J0G4_9ANNE</name>
<comment type="caution">
    <text evidence="2">The sequence shown here is derived from an EMBL/GenBank/DDBJ whole genome shotgun (WGS) entry which is preliminary data.</text>
</comment>
<keyword evidence="1" id="KW-1133">Transmembrane helix</keyword>
<evidence type="ECO:0000313" key="3">
    <source>
        <dbReference type="Proteomes" id="UP001208570"/>
    </source>
</evidence>
<keyword evidence="1" id="KW-0812">Transmembrane</keyword>
<feature type="transmembrane region" description="Helical" evidence="1">
    <location>
        <begin position="179"/>
        <end position="196"/>
    </location>
</feature>
<keyword evidence="3" id="KW-1185">Reference proteome</keyword>
<keyword evidence="1" id="KW-0472">Membrane</keyword>
<dbReference type="SUPFAM" id="SSF103473">
    <property type="entry name" value="MFS general substrate transporter"/>
    <property type="match status" value="1"/>
</dbReference>
<gene>
    <name evidence="2" type="ORF">LSH36_759g01023</name>
</gene>
<dbReference type="InterPro" id="IPR036259">
    <property type="entry name" value="MFS_trans_sf"/>
</dbReference>
<protein>
    <submittedName>
        <fullName evidence="2">Uncharacterized protein</fullName>
    </submittedName>
</protein>
<feature type="transmembrane region" description="Helical" evidence="1">
    <location>
        <begin position="343"/>
        <end position="361"/>
    </location>
</feature>